<proteinExistence type="predicted"/>
<reference evidence="1 2" key="1">
    <citation type="journal article" date="2019" name="New Phytol.">
        <title>Comparative genomics reveals unique wood-decay strategies and fruiting body development in the Schizophyllaceae.</title>
        <authorList>
            <person name="Almasi E."/>
            <person name="Sahu N."/>
            <person name="Krizsan K."/>
            <person name="Balint B."/>
            <person name="Kovacs G.M."/>
            <person name="Kiss B."/>
            <person name="Cseklye J."/>
            <person name="Drula E."/>
            <person name="Henrissat B."/>
            <person name="Nagy I."/>
            <person name="Chovatia M."/>
            <person name="Adam C."/>
            <person name="LaButti K."/>
            <person name="Lipzen A."/>
            <person name="Riley R."/>
            <person name="Grigoriev I.V."/>
            <person name="Nagy L.G."/>
        </authorList>
    </citation>
    <scope>NUCLEOTIDE SEQUENCE [LARGE SCALE GENOMIC DNA]</scope>
    <source>
        <strain evidence="1 2">NL-1724</strain>
    </source>
</reference>
<evidence type="ECO:0008006" key="3">
    <source>
        <dbReference type="Google" id="ProtNLM"/>
    </source>
</evidence>
<dbReference type="OrthoDB" id="2745518at2759"/>
<organism evidence="1 2">
    <name type="scientific">Schizophyllum amplum</name>
    <dbReference type="NCBI Taxonomy" id="97359"/>
    <lineage>
        <taxon>Eukaryota</taxon>
        <taxon>Fungi</taxon>
        <taxon>Dikarya</taxon>
        <taxon>Basidiomycota</taxon>
        <taxon>Agaricomycotina</taxon>
        <taxon>Agaricomycetes</taxon>
        <taxon>Agaricomycetidae</taxon>
        <taxon>Agaricales</taxon>
        <taxon>Schizophyllaceae</taxon>
        <taxon>Schizophyllum</taxon>
    </lineage>
</organism>
<dbReference type="STRING" id="97359.A0A550CIL0"/>
<protein>
    <recommendedName>
        <fullName evidence="3">Aprataxin and PNK-like factor PBZ domain-containing protein</fullName>
    </recommendedName>
</protein>
<comment type="caution">
    <text evidence="1">The sequence shown here is derived from an EMBL/GenBank/DDBJ whole genome shotgun (WGS) entry which is preliminary data.</text>
</comment>
<gene>
    <name evidence="1" type="ORF">BD626DRAFT_567541</name>
</gene>
<dbReference type="EMBL" id="VDMD01000006">
    <property type="protein sequence ID" value="TRM64660.1"/>
    <property type="molecule type" value="Genomic_DNA"/>
</dbReference>
<accession>A0A550CIL0</accession>
<dbReference type="AlphaFoldDB" id="A0A550CIL0"/>
<evidence type="ECO:0000313" key="1">
    <source>
        <dbReference type="EMBL" id="TRM64660.1"/>
    </source>
</evidence>
<evidence type="ECO:0000313" key="2">
    <source>
        <dbReference type="Proteomes" id="UP000320762"/>
    </source>
</evidence>
<sequence length="415" mass="47033">MLATDRLHVDSYAEHHGPVKISAWEAKLLTAFAEKVTKLEVIFSRSLVAFNERYTAFSSSANHGVNDRLKYKHTEEWDGEAVAEARQQRYVFLEQYSTDGLREIYMVVQFLQKLHDSLFEVSDPDLGVTREDFDDFSLACGPIAYLECYEEHNFSPLEGWSRAFNWEMFAGFLSHPLKRIMDARKIVLEDDDWKVILDNVPSDGQATCDRCHTMKGFELYDENNYENLWISPLMAKFVLPRLFKGELLRHCTEGALIAAYFWSLRFSYADFLDEIFAYSTPIPPARKEQHKLSLDDPGLADTAGTDIDAGSSSDIPPAHYPNPTSAAAQARYTTGSYTAGPWDGLTTSNALCADCIQGFVIELLPQWWVDRRRKGGATIPEDKCCYGWNCSTMTRDPSHAMELNHFCKPSGSESA</sequence>
<keyword evidence="2" id="KW-1185">Reference proteome</keyword>
<dbReference type="Proteomes" id="UP000320762">
    <property type="component" value="Unassembled WGS sequence"/>
</dbReference>
<name>A0A550CIL0_9AGAR</name>